<dbReference type="NCBIfam" id="TIGR01499">
    <property type="entry name" value="folC"/>
    <property type="match status" value="1"/>
</dbReference>
<dbReference type="PANTHER" id="PTHR11136">
    <property type="entry name" value="FOLYLPOLYGLUTAMATE SYNTHASE-RELATED"/>
    <property type="match status" value="1"/>
</dbReference>
<dbReference type="AlphaFoldDB" id="A0A382PRM7"/>
<keyword evidence="3" id="KW-0547">Nucleotide-binding</keyword>
<evidence type="ECO:0008006" key="6">
    <source>
        <dbReference type="Google" id="ProtNLM"/>
    </source>
</evidence>
<dbReference type="GO" id="GO:0008841">
    <property type="term" value="F:dihydrofolate synthase activity"/>
    <property type="evidence" value="ECO:0007669"/>
    <property type="project" value="TreeGrafter"/>
</dbReference>
<keyword evidence="4" id="KW-0067">ATP-binding</keyword>
<name>A0A382PRM7_9ZZZZ</name>
<dbReference type="PROSITE" id="PS01012">
    <property type="entry name" value="FOLYLPOLYGLU_SYNT_2"/>
    <property type="match status" value="1"/>
</dbReference>
<evidence type="ECO:0000313" key="5">
    <source>
        <dbReference type="EMBL" id="SVC74652.1"/>
    </source>
</evidence>
<protein>
    <recommendedName>
        <fullName evidence="6">Mur ligase central domain-containing protein</fullName>
    </recommendedName>
</protein>
<dbReference type="EMBL" id="UINC01108504">
    <property type="protein sequence ID" value="SVC74652.1"/>
    <property type="molecule type" value="Genomic_DNA"/>
</dbReference>
<dbReference type="Gene3D" id="3.40.1190.10">
    <property type="entry name" value="Mur-like, catalytic domain"/>
    <property type="match status" value="1"/>
</dbReference>
<dbReference type="GO" id="GO:0004326">
    <property type="term" value="F:tetrahydrofolylpolyglutamate synthase activity"/>
    <property type="evidence" value="ECO:0007669"/>
    <property type="project" value="InterPro"/>
</dbReference>
<dbReference type="PANTHER" id="PTHR11136:SF0">
    <property type="entry name" value="DIHYDROFOLATE SYNTHETASE-RELATED"/>
    <property type="match status" value="1"/>
</dbReference>
<dbReference type="InterPro" id="IPR001645">
    <property type="entry name" value="Folylpolyglutamate_synth"/>
</dbReference>
<reference evidence="5" key="1">
    <citation type="submission" date="2018-05" db="EMBL/GenBank/DDBJ databases">
        <authorList>
            <person name="Lanie J.A."/>
            <person name="Ng W.-L."/>
            <person name="Kazmierczak K.M."/>
            <person name="Andrzejewski T.M."/>
            <person name="Davidsen T.M."/>
            <person name="Wayne K.J."/>
            <person name="Tettelin H."/>
            <person name="Glass J.I."/>
            <person name="Rusch D."/>
            <person name="Podicherti R."/>
            <person name="Tsui H.-C.T."/>
            <person name="Winkler M.E."/>
        </authorList>
    </citation>
    <scope>NUCLEOTIDE SEQUENCE</scope>
</reference>
<sequence>MNDINTRPLPDKLTYEGALALSMSLADFERNMNQPTHSTFHLERMRLLTELLGNPQSSVPSIHIAGTKGKGSTCAMVTSVLSKAGLKVGLTTSPHLHSVTERIRMGLEPISKDLFTDLVRYLWPFVRRVEVDGNYGAPTWFEFMIGAAFQHFRDEEADIQVVETGLGGRLDATNILRPILTSITSISIDHAAILG</sequence>
<proteinExistence type="inferred from homology"/>
<dbReference type="InterPro" id="IPR036565">
    <property type="entry name" value="Mur-like_cat_sf"/>
</dbReference>
<feature type="non-terminal residue" evidence="5">
    <location>
        <position position="195"/>
    </location>
</feature>
<keyword evidence="2" id="KW-0436">Ligase</keyword>
<dbReference type="PROSITE" id="PS01011">
    <property type="entry name" value="FOLYLPOLYGLU_SYNT_1"/>
    <property type="match status" value="1"/>
</dbReference>
<dbReference type="SUPFAM" id="SSF53623">
    <property type="entry name" value="MurD-like peptide ligases, catalytic domain"/>
    <property type="match status" value="1"/>
</dbReference>
<dbReference type="GO" id="GO:0005524">
    <property type="term" value="F:ATP binding"/>
    <property type="evidence" value="ECO:0007669"/>
    <property type="project" value="UniProtKB-KW"/>
</dbReference>
<evidence type="ECO:0000256" key="1">
    <source>
        <dbReference type="ARBA" id="ARBA00008276"/>
    </source>
</evidence>
<organism evidence="5">
    <name type="scientific">marine metagenome</name>
    <dbReference type="NCBI Taxonomy" id="408172"/>
    <lineage>
        <taxon>unclassified sequences</taxon>
        <taxon>metagenomes</taxon>
        <taxon>ecological metagenomes</taxon>
    </lineage>
</organism>
<dbReference type="GO" id="GO:0005737">
    <property type="term" value="C:cytoplasm"/>
    <property type="evidence" value="ECO:0007669"/>
    <property type="project" value="TreeGrafter"/>
</dbReference>
<evidence type="ECO:0000256" key="3">
    <source>
        <dbReference type="ARBA" id="ARBA00022741"/>
    </source>
</evidence>
<accession>A0A382PRM7</accession>
<evidence type="ECO:0000256" key="2">
    <source>
        <dbReference type="ARBA" id="ARBA00022598"/>
    </source>
</evidence>
<comment type="similarity">
    <text evidence="1">Belongs to the folylpolyglutamate synthase family.</text>
</comment>
<evidence type="ECO:0000256" key="4">
    <source>
        <dbReference type="ARBA" id="ARBA00022840"/>
    </source>
</evidence>
<gene>
    <name evidence="5" type="ORF">METZ01_LOCUS327506</name>
</gene>
<dbReference type="InterPro" id="IPR018109">
    <property type="entry name" value="Folylpolyglutamate_synth_CS"/>
</dbReference>